<name>A0A9X1XKX2_9VIBR</name>
<dbReference type="RefSeq" id="WP_248008880.1">
    <property type="nucleotide sequence ID" value="NZ_JAJHVV010000006.1"/>
</dbReference>
<evidence type="ECO:0000313" key="2">
    <source>
        <dbReference type="Proteomes" id="UP001139559"/>
    </source>
</evidence>
<evidence type="ECO:0000313" key="1">
    <source>
        <dbReference type="EMBL" id="MCK6263793.1"/>
    </source>
</evidence>
<comment type="caution">
    <text evidence="1">The sequence shown here is derived from an EMBL/GenBank/DDBJ whole genome shotgun (WGS) entry which is preliminary data.</text>
</comment>
<dbReference type="Proteomes" id="UP001139559">
    <property type="component" value="Unassembled WGS sequence"/>
</dbReference>
<protein>
    <submittedName>
        <fullName evidence="1">Uncharacterized protein</fullName>
    </submittedName>
</protein>
<reference evidence="1" key="1">
    <citation type="submission" date="2021-11" db="EMBL/GenBank/DDBJ databases">
        <title>Vibrio ZSDE26 sp. nov. and Vibrio ZSDZ34 sp. nov., isolated from coastal seawater in Qingdao.</title>
        <authorList>
            <person name="Zhang P."/>
        </authorList>
    </citation>
    <scope>NUCLEOTIDE SEQUENCE</scope>
    <source>
        <strain evidence="1">ZSDE26</strain>
    </source>
</reference>
<proteinExistence type="predicted"/>
<sequence length="314" mass="35307">MTKWFEISVVPRLRFITTTSLVMIGLSGCASNESIEMVGEYAKQSTEVQGALIAVYESADDARINAELMKATRDGITGADLNISTIDNAGQEALLKTLNTFSQSIYLLATDDRSETLDNYSEKLNSSLVSLSQMSQIGEIDVNDVELVSTSVNAIARAYTEKMRYDLLKKIVIDSENIVQSAFKSLEGELNSWKEATRVSLEKELRIRLYLLNNPNRCENNDNKRCVTFYHSLEDRADAYKKAYQIRVRINELDAKFAKLESALVDIQKLNQSIVISLKKDDDLTKEAAKKALKSTKTQIDAIKEFRDNLEDSN</sequence>
<dbReference type="PROSITE" id="PS51257">
    <property type="entry name" value="PROKAR_LIPOPROTEIN"/>
    <property type="match status" value="1"/>
</dbReference>
<dbReference type="AlphaFoldDB" id="A0A9X1XKX2"/>
<gene>
    <name evidence="1" type="ORF">KP803_10970</name>
</gene>
<accession>A0A9X1XKX2</accession>
<keyword evidence="2" id="KW-1185">Reference proteome</keyword>
<dbReference type="EMBL" id="JAJHVV010000006">
    <property type="protein sequence ID" value="MCK6263793.1"/>
    <property type="molecule type" value="Genomic_DNA"/>
</dbReference>
<organism evidence="1 2">
    <name type="scientific">Vibrio amylolyticus</name>
    <dbReference type="NCBI Taxonomy" id="2847292"/>
    <lineage>
        <taxon>Bacteria</taxon>
        <taxon>Pseudomonadati</taxon>
        <taxon>Pseudomonadota</taxon>
        <taxon>Gammaproteobacteria</taxon>
        <taxon>Vibrionales</taxon>
        <taxon>Vibrionaceae</taxon>
        <taxon>Vibrio</taxon>
    </lineage>
</organism>